<feature type="region of interest" description="Disordered" evidence="1">
    <location>
        <begin position="75"/>
        <end position="107"/>
    </location>
</feature>
<gene>
    <name evidence="3" type="ORF">SFRICE_013901</name>
</gene>
<feature type="compositionally biased region" description="Polar residues" evidence="1">
    <location>
        <begin position="75"/>
        <end position="94"/>
    </location>
</feature>
<feature type="region of interest" description="Disordered" evidence="1">
    <location>
        <begin position="310"/>
        <end position="344"/>
    </location>
</feature>
<name>A0A2H1VRN2_SPOFR</name>
<protein>
    <submittedName>
        <fullName evidence="3">SFRICE_013901</fullName>
    </submittedName>
</protein>
<feature type="chain" id="PRO_5013924158" evidence="2">
    <location>
        <begin position="21"/>
        <end position="344"/>
    </location>
</feature>
<evidence type="ECO:0000256" key="1">
    <source>
        <dbReference type="SAM" id="MobiDB-lite"/>
    </source>
</evidence>
<dbReference type="EMBL" id="ODYU01004024">
    <property type="protein sequence ID" value="SOQ43479.1"/>
    <property type="molecule type" value="Genomic_DNA"/>
</dbReference>
<keyword evidence="2" id="KW-0732">Signal</keyword>
<evidence type="ECO:0000313" key="3">
    <source>
        <dbReference type="EMBL" id="SOQ43479.1"/>
    </source>
</evidence>
<proteinExistence type="predicted"/>
<feature type="signal peptide" evidence="2">
    <location>
        <begin position="1"/>
        <end position="20"/>
    </location>
</feature>
<dbReference type="OrthoDB" id="8188574at2759"/>
<sequence length="344" mass="38112">MIMARCLCVFLLSLVSQSLASVIIPEELPSLLSVAYSNIPPIKKGTDSRVGFGFAFGNHADFQVMFELGPQTNTQALNGQGFQSTSSNTKRQVNSPPPAKLHKNKEKYHSDASKYLQNWAQKMKYPEKHAQNVQKLGEVPNLEESMVELVKNDKGEYEIHQPKPGNLPQNILEDLKKLYKLKSEAAKKMGETKRSEEEVKKITEDLSNVFANFSVVARSLELCRVYGNRLTPYYMGLTTQMAKSTPTATIVLVVIPEDVPAGLAAIFGFAPPLHKGNDHRFGFGFRLGNHADFQVLYEFGPQLVTKPLQTSQGKWADVSPDGKRSAPPMDTRNTRGVTGALPAF</sequence>
<accession>A0A2H1VRN2</accession>
<evidence type="ECO:0000256" key="2">
    <source>
        <dbReference type="SAM" id="SignalP"/>
    </source>
</evidence>
<reference evidence="3" key="1">
    <citation type="submission" date="2016-07" db="EMBL/GenBank/DDBJ databases">
        <authorList>
            <person name="Bretaudeau A."/>
        </authorList>
    </citation>
    <scope>NUCLEOTIDE SEQUENCE</scope>
    <source>
        <strain evidence="3">Rice</strain>
        <tissue evidence="3">Whole body</tissue>
    </source>
</reference>
<organism evidence="3">
    <name type="scientific">Spodoptera frugiperda</name>
    <name type="common">Fall armyworm</name>
    <dbReference type="NCBI Taxonomy" id="7108"/>
    <lineage>
        <taxon>Eukaryota</taxon>
        <taxon>Metazoa</taxon>
        <taxon>Ecdysozoa</taxon>
        <taxon>Arthropoda</taxon>
        <taxon>Hexapoda</taxon>
        <taxon>Insecta</taxon>
        <taxon>Pterygota</taxon>
        <taxon>Neoptera</taxon>
        <taxon>Endopterygota</taxon>
        <taxon>Lepidoptera</taxon>
        <taxon>Glossata</taxon>
        <taxon>Ditrysia</taxon>
        <taxon>Noctuoidea</taxon>
        <taxon>Noctuidae</taxon>
        <taxon>Amphipyrinae</taxon>
        <taxon>Spodoptera</taxon>
    </lineage>
</organism>
<dbReference type="AlphaFoldDB" id="A0A2H1VRN2"/>